<dbReference type="EMBL" id="JARKIE010000165">
    <property type="protein sequence ID" value="KAJ7672812.1"/>
    <property type="molecule type" value="Genomic_DNA"/>
</dbReference>
<proteinExistence type="predicted"/>
<accession>A0AAD7G6N9</accession>
<name>A0AAD7G6N9_MYCRO</name>
<evidence type="ECO:0000313" key="1">
    <source>
        <dbReference type="EMBL" id="KAJ7672812.1"/>
    </source>
</evidence>
<evidence type="ECO:0000313" key="2">
    <source>
        <dbReference type="Proteomes" id="UP001221757"/>
    </source>
</evidence>
<protein>
    <submittedName>
        <fullName evidence="1">Uncharacterized protein</fullName>
    </submittedName>
</protein>
<comment type="caution">
    <text evidence="1">The sequence shown here is derived from an EMBL/GenBank/DDBJ whole genome shotgun (WGS) entry which is preliminary data.</text>
</comment>
<gene>
    <name evidence="1" type="ORF">B0H17DRAFT_1083442</name>
</gene>
<sequence length="73" mass="8268">MPGPVRTKIRESVKFFPSTRGRLVYFAANGTRGRENLDVFRCVGAENYSKGIIRGPECGYGDQTRRPWSELSE</sequence>
<dbReference type="Proteomes" id="UP001221757">
    <property type="component" value="Unassembled WGS sequence"/>
</dbReference>
<organism evidence="1 2">
    <name type="scientific">Mycena rosella</name>
    <name type="common">Pink bonnet</name>
    <name type="synonym">Agaricus rosellus</name>
    <dbReference type="NCBI Taxonomy" id="1033263"/>
    <lineage>
        <taxon>Eukaryota</taxon>
        <taxon>Fungi</taxon>
        <taxon>Dikarya</taxon>
        <taxon>Basidiomycota</taxon>
        <taxon>Agaricomycotina</taxon>
        <taxon>Agaricomycetes</taxon>
        <taxon>Agaricomycetidae</taxon>
        <taxon>Agaricales</taxon>
        <taxon>Marasmiineae</taxon>
        <taxon>Mycenaceae</taxon>
        <taxon>Mycena</taxon>
    </lineage>
</organism>
<keyword evidence="2" id="KW-1185">Reference proteome</keyword>
<dbReference type="AlphaFoldDB" id="A0AAD7G6N9"/>
<reference evidence="1" key="1">
    <citation type="submission" date="2023-03" db="EMBL/GenBank/DDBJ databases">
        <title>Massive genome expansion in bonnet fungi (Mycena s.s.) driven by repeated elements and novel gene families across ecological guilds.</title>
        <authorList>
            <consortium name="Lawrence Berkeley National Laboratory"/>
            <person name="Harder C.B."/>
            <person name="Miyauchi S."/>
            <person name="Viragh M."/>
            <person name="Kuo A."/>
            <person name="Thoen E."/>
            <person name="Andreopoulos B."/>
            <person name="Lu D."/>
            <person name="Skrede I."/>
            <person name="Drula E."/>
            <person name="Henrissat B."/>
            <person name="Morin E."/>
            <person name="Kohler A."/>
            <person name="Barry K."/>
            <person name="LaButti K."/>
            <person name="Morin E."/>
            <person name="Salamov A."/>
            <person name="Lipzen A."/>
            <person name="Mereny Z."/>
            <person name="Hegedus B."/>
            <person name="Baldrian P."/>
            <person name="Stursova M."/>
            <person name="Weitz H."/>
            <person name="Taylor A."/>
            <person name="Grigoriev I.V."/>
            <person name="Nagy L.G."/>
            <person name="Martin F."/>
            <person name="Kauserud H."/>
        </authorList>
    </citation>
    <scope>NUCLEOTIDE SEQUENCE</scope>
    <source>
        <strain evidence="1">CBHHK067</strain>
    </source>
</reference>